<accession>A0A5B1CN70</accession>
<keyword evidence="8" id="KW-1185">Reference proteome</keyword>
<sequence>MEVALWGGNFNPPGVHHAEIARALAEIAERVVIVPAGPRSDKHEQNAIACSFRAALVDIAFRGIPRIELDFSDLENQVFTTNDELTKRYPDVDLWHVVPYDFVEGGASSESLIQRWWQGANELWNQAKFLIVHDQDCVPNPEDLPPHHRLMEVRTKGRSLDIRSALVRGENVSNLMDPAVLGFIESRGLYRLSEPAHSRLISLDGRRGHYFFDPRNQAARDWAKRFSGVAIEEADYVVALGGDGTMLRAIEDFWERRIPFFGVNFGHLGFLLNDREDVTQSGFPAEDVIVRDLPLLRVESTLLDGSTRIDLAFNDAWLERSTGQTAWFELQVDQHPRFDKLVCDGILACTAAGSTAYAASMGATPMLADTEAWMLVGSNVMTPRGWKSAPISMNSTIAIRNLDPRKRPTQAFIGGKPLGEVTEMRIRPSRTAFVELAFLPEHDMAKKIANMHFPSG</sequence>
<evidence type="ECO:0000256" key="2">
    <source>
        <dbReference type="ARBA" id="ARBA00022777"/>
    </source>
</evidence>
<evidence type="ECO:0000256" key="4">
    <source>
        <dbReference type="ARBA" id="ARBA00023027"/>
    </source>
</evidence>
<dbReference type="InterPro" id="IPR004821">
    <property type="entry name" value="Cyt_trans-like"/>
</dbReference>
<dbReference type="InterPro" id="IPR002504">
    <property type="entry name" value="NADK"/>
</dbReference>
<dbReference type="Gene3D" id="3.40.50.620">
    <property type="entry name" value="HUPs"/>
    <property type="match status" value="1"/>
</dbReference>
<keyword evidence="1 7" id="KW-0808">Transferase</keyword>
<evidence type="ECO:0000259" key="6">
    <source>
        <dbReference type="Pfam" id="PF01467"/>
    </source>
</evidence>
<keyword evidence="3" id="KW-0521">NADP</keyword>
<dbReference type="GO" id="GO:0051287">
    <property type="term" value="F:NAD binding"/>
    <property type="evidence" value="ECO:0007669"/>
    <property type="project" value="UniProtKB-ARBA"/>
</dbReference>
<reference evidence="7 8" key="1">
    <citation type="submission" date="2019-08" db="EMBL/GenBank/DDBJ databases">
        <title>Deep-cultivation of Planctomycetes and their phenomic and genomic characterization uncovers novel biology.</title>
        <authorList>
            <person name="Wiegand S."/>
            <person name="Jogler M."/>
            <person name="Boedeker C."/>
            <person name="Pinto D."/>
            <person name="Vollmers J."/>
            <person name="Rivas-Marin E."/>
            <person name="Kohn T."/>
            <person name="Peeters S.H."/>
            <person name="Heuer A."/>
            <person name="Rast P."/>
            <person name="Oberbeckmann S."/>
            <person name="Bunk B."/>
            <person name="Jeske O."/>
            <person name="Meyerdierks A."/>
            <person name="Storesund J.E."/>
            <person name="Kallscheuer N."/>
            <person name="Luecker S."/>
            <person name="Lage O.M."/>
            <person name="Pohl T."/>
            <person name="Merkel B.J."/>
            <person name="Hornburger P."/>
            <person name="Mueller R.-W."/>
            <person name="Bruemmer F."/>
            <person name="Labrenz M."/>
            <person name="Spormann A.M."/>
            <person name="Op Den Camp H."/>
            <person name="Overmann J."/>
            <person name="Amann R."/>
            <person name="Jetten M.S.M."/>
            <person name="Mascher T."/>
            <person name="Medema M.H."/>
            <person name="Devos D.P."/>
            <person name="Kaster A.-K."/>
            <person name="Ovreas L."/>
            <person name="Rohde M."/>
            <person name="Galperin M.Y."/>
            <person name="Jogler C."/>
        </authorList>
    </citation>
    <scope>NUCLEOTIDE SEQUENCE [LARGE SCALE GENOMIC DNA]</scope>
    <source>
        <strain evidence="7 8">LF1</strain>
    </source>
</reference>
<evidence type="ECO:0000256" key="3">
    <source>
        <dbReference type="ARBA" id="ARBA00022857"/>
    </source>
</evidence>
<dbReference type="Proteomes" id="UP000322699">
    <property type="component" value="Unassembled WGS sequence"/>
</dbReference>
<keyword evidence="2 7" id="KW-0418">Kinase</keyword>
<comment type="caution">
    <text evidence="7">The sequence shown here is derived from an EMBL/GenBank/DDBJ whole genome shotgun (WGS) entry which is preliminary data.</text>
</comment>
<dbReference type="PANTHER" id="PTHR20275">
    <property type="entry name" value="NAD KINASE"/>
    <property type="match status" value="1"/>
</dbReference>
<dbReference type="Gene3D" id="3.40.50.10330">
    <property type="entry name" value="Probable inorganic polyphosphate/atp-NAD kinase, domain 1"/>
    <property type="match status" value="1"/>
</dbReference>
<feature type="domain" description="Cytidyltransferase-like" evidence="6">
    <location>
        <begin position="6"/>
        <end position="164"/>
    </location>
</feature>
<dbReference type="GO" id="GO:0019674">
    <property type="term" value="P:NAD+ metabolic process"/>
    <property type="evidence" value="ECO:0007669"/>
    <property type="project" value="InterPro"/>
</dbReference>
<dbReference type="AlphaFoldDB" id="A0A5B1CN70"/>
<evidence type="ECO:0000313" key="7">
    <source>
        <dbReference type="EMBL" id="KAA1261741.1"/>
    </source>
</evidence>
<dbReference type="Pfam" id="PF01513">
    <property type="entry name" value="NAD_kinase"/>
    <property type="match status" value="1"/>
</dbReference>
<evidence type="ECO:0000313" key="8">
    <source>
        <dbReference type="Proteomes" id="UP000322699"/>
    </source>
</evidence>
<dbReference type="Pfam" id="PF01467">
    <property type="entry name" value="CTP_transf_like"/>
    <property type="match status" value="1"/>
</dbReference>
<dbReference type="SUPFAM" id="SSF52374">
    <property type="entry name" value="Nucleotidylyl transferase"/>
    <property type="match status" value="1"/>
</dbReference>
<dbReference type="InterPro" id="IPR017438">
    <property type="entry name" value="ATP-NAD_kinase_N"/>
</dbReference>
<comment type="catalytic activity">
    <reaction evidence="5">
        <text>NAD(+) + ATP = ADP + NADP(+) + H(+)</text>
        <dbReference type="Rhea" id="RHEA:18629"/>
        <dbReference type="ChEBI" id="CHEBI:15378"/>
        <dbReference type="ChEBI" id="CHEBI:30616"/>
        <dbReference type="ChEBI" id="CHEBI:57540"/>
        <dbReference type="ChEBI" id="CHEBI:58349"/>
        <dbReference type="ChEBI" id="CHEBI:456216"/>
        <dbReference type="EC" id="2.7.1.23"/>
    </reaction>
</comment>
<dbReference type="EC" id="2.7.1.23" evidence="7"/>
<dbReference type="InterPro" id="IPR016064">
    <property type="entry name" value="NAD/diacylglycerol_kinase_sf"/>
</dbReference>
<dbReference type="GO" id="GO:0005524">
    <property type="term" value="F:ATP binding"/>
    <property type="evidence" value="ECO:0007669"/>
    <property type="project" value="UniProtKB-ARBA"/>
</dbReference>
<dbReference type="InterPro" id="IPR014729">
    <property type="entry name" value="Rossmann-like_a/b/a_fold"/>
</dbReference>
<dbReference type="GO" id="GO:0003951">
    <property type="term" value="F:NAD+ kinase activity"/>
    <property type="evidence" value="ECO:0007669"/>
    <property type="project" value="UniProtKB-EC"/>
</dbReference>
<keyword evidence="4" id="KW-0520">NAD</keyword>
<dbReference type="RefSeq" id="WP_068261013.1">
    <property type="nucleotide sequence ID" value="NZ_LWSK01000021.1"/>
</dbReference>
<evidence type="ECO:0000256" key="5">
    <source>
        <dbReference type="ARBA" id="ARBA00047925"/>
    </source>
</evidence>
<dbReference type="EMBL" id="VRLW01000001">
    <property type="protein sequence ID" value="KAA1261741.1"/>
    <property type="molecule type" value="Genomic_DNA"/>
</dbReference>
<gene>
    <name evidence="7" type="primary">ppnK_2</name>
    <name evidence="7" type="ORF">LF1_43010</name>
</gene>
<name>A0A5B1CN70_9BACT</name>
<evidence type="ECO:0000256" key="1">
    <source>
        <dbReference type="ARBA" id="ARBA00022679"/>
    </source>
</evidence>
<dbReference type="Gene3D" id="2.60.200.30">
    <property type="entry name" value="Probable inorganic polyphosphate/atp-NAD kinase, domain 2"/>
    <property type="match status" value="1"/>
</dbReference>
<dbReference type="SUPFAM" id="SSF111331">
    <property type="entry name" value="NAD kinase/diacylglycerol kinase-like"/>
    <property type="match status" value="1"/>
</dbReference>
<organism evidence="7 8">
    <name type="scientific">Rubripirellula obstinata</name>
    <dbReference type="NCBI Taxonomy" id="406547"/>
    <lineage>
        <taxon>Bacteria</taxon>
        <taxon>Pseudomonadati</taxon>
        <taxon>Planctomycetota</taxon>
        <taxon>Planctomycetia</taxon>
        <taxon>Pirellulales</taxon>
        <taxon>Pirellulaceae</taxon>
        <taxon>Rubripirellula</taxon>
    </lineage>
</organism>
<proteinExistence type="predicted"/>
<dbReference type="OrthoDB" id="9774737at2"/>
<dbReference type="PANTHER" id="PTHR20275:SF0">
    <property type="entry name" value="NAD KINASE"/>
    <property type="match status" value="1"/>
</dbReference>
<dbReference type="InterPro" id="IPR017437">
    <property type="entry name" value="ATP-NAD_kinase_PpnK-typ_C"/>
</dbReference>
<protein>
    <submittedName>
        <fullName evidence="7">Putative inorganic polyphosphate/ATP-NAD kinase</fullName>
        <ecNumber evidence="7">2.7.1.23</ecNumber>
    </submittedName>
</protein>
<dbReference type="GO" id="GO:0006741">
    <property type="term" value="P:NADP+ biosynthetic process"/>
    <property type="evidence" value="ECO:0007669"/>
    <property type="project" value="InterPro"/>
</dbReference>